<keyword evidence="6 7" id="KW-0472">Membrane</keyword>
<dbReference type="PANTHER" id="PTHR30151:SF0">
    <property type="entry name" value="ABC TRANSPORTER PERMEASE PROTEIN MJ0413-RELATED"/>
    <property type="match status" value="1"/>
</dbReference>
<evidence type="ECO:0000313" key="9">
    <source>
        <dbReference type="EMBL" id="HFH29622.1"/>
    </source>
</evidence>
<gene>
    <name evidence="9" type="ORF">ENS59_08955</name>
</gene>
<dbReference type="GO" id="GO:0055085">
    <property type="term" value="P:transmembrane transport"/>
    <property type="evidence" value="ECO:0007669"/>
    <property type="project" value="InterPro"/>
</dbReference>
<dbReference type="SUPFAM" id="SSF161098">
    <property type="entry name" value="MetI-like"/>
    <property type="match status" value="1"/>
</dbReference>
<keyword evidence="3" id="KW-1003">Cell membrane</keyword>
<dbReference type="PANTHER" id="PTHR30151">
    <property type="entry name" value="ALKANE SULFONATE ABC TRANSPORTER-RELATED, MEMBRANE SUBUNIT"/>
    <property type="match status" value="1"/>
</dbReference>
<evidence type="ECO:0000256" key="7">
    <source>
        <dbReference type="RuleBase" id="RU363032"/>
    </source>
</evidence>
<sequence>MTTKRETLWALLGVLALLIFWELGSRLIASDLLLPDPRKTLMALLRLIGTRRFLQALGMSLIRILFSMAIAIPLSLIIGIPSALNWRIRAFMRPLFIVIAATPVLSIILIAFIWFGQERTPIFSAFLMMFPVLTSNIMAGIQSADPKLKEVLDLYEMSELQRLRYLYIPSLLPYLFAGLHSSLSLCWKVVVAAEVIVQPRHALGTGMQMAKAQLETTELLAWTAATVIMAALTESVFLAYKRMVHDHQH</sequence>
<dbReference type="GO" id="GO:0005886">
    <property type="term" value="C:plasma membrane"/>
    <property type="evidence" value="ECO:0007669"/>
    <property type="project" value="UniProtKB-SubCell"/>
</dbReference>
<feature type="transmembrane region" description="Helical" evidence="7">
    <location>
        <begin position="53"/>
        <end position="83"/>
    </location>
</feature>
<evidence type="ECO:0000256" key="2">
    <source>
        <dbReference type="ARBA" id="ARBA00022448"/>
    </source>
</evidence>
<keyword evidence="2 7" id="KW-0813">Transport</keyword>
<dbReference type="EMBL" id="DSVL01000274">
    <property type="protein sequence ID" value="HFH29622.1"/>
    <property type="molecule type" value="Genomic_DNA"/>
</dbReference>
<comment type="subcellular location">
    <subcellularLocation>
        <location evidence="1 7">Cell membrane</location>
        <topology evidence="1 7">Multi-pass membrane protein</topology>
    </subcellularLocation>
</comment>
<keyword evidence="5 7" id="KW-1133">Transmembrane helix</keyword>
<dbReference type="PROSITE" id="PS50928">
    <property type="entry name" value="ABC_TM1"/>
    <property type="match status" value="1"/>
</dbReference>
<name>A0A7C3I7A0_9SPIR</name>
<feature type="domain" description="ABC transmembrane type-1" evidence="8">
    <location>
        <begin position="53"/>
        <end position="240"/>
    </location>
</feature>
<dbReference type="Gene3D" id="1.10.3720.10">
    <property type="entry name" value="MetI-like"/>
    <property type="match status" value="1"/>
</dbReference>
<proteinExistence type="inferred from homology"/>
<dbReference type="Pfam" id="PF00528">
    <property type="entry name" value="BPD_transp_1"/>
    <property type="match status" value="1"/>
</dbReference>
<dbReference type="InterPro" id="IPR035906">
    <property type="entry name" value="MetI-like_sf"/>
</dbReference>
<comment type="similarity">
    <text evidence="7">Belongs to the binding-protein-dependent transport system permease family.</text>
</comment>
<feature type="transmembrane region" description="Helical" evidence="7">
    <location>
        <begin position="95"/>
        <end position="116"/>
    </location>
</feature>
<feature type="transmembrane region" description="Helical" evidence="7">
    <location>
        <begin position="122"/>
        <end position="144"/>
    </location>
</feature>
<accession>A0A7C3I7A0</accession>
<evidence type="ECO:0000256" key="4">
    <source>
        <dbReference type="ARBA" id="ARBA00022692"/>
    </source>
</evidence>
<evidence type="ECO:0000256" key="6">
    <source>
        <dbReference type="ARBA" id="ARBA00023136"/>
    </source>
</evidence>
<dbReference type="AlphaFoldDB" id="A0A7C3I7A0"/>
<dbReference type="InterPro" id="IPR000515">
    <property type="entry name" value="MetI-like"/>
</dbReference>
<feature type="transmembrane region" description="Helical" evidence="7">
    <location>
        <begin position="219"/>
        <end position="240"/>
    </location>
</feature>
<reference evidence="9" key="1">
    <citation type="journal article" date="2020" name="mSystems">
        <title>Genome- and Community-Level Interaction Insights into Carbon Utilization and Element Cycling Functions of Hydrothermarchaeota in Hydrothermal Sediment.</title>
        <authorList>
            <person name="Zhou Z."/>
            <person name="Liu Y."/>
            <person name="Xu W."/>
            <person name="Pan J."/>
            <person name="Luo Z.H."/>
            <person name="Li M."/>
        </authorList>
    </citation>
    <scope>NUCLEOTIDE SEQUENCE [LARGE SCALE GENOMIC DNA]</scope>
    <source>
        <strain evidence="9">SpSt-503</strain>
    </source>
</reference>
<evidence type="ECO:0000256" key="3">
    <source>
        <dbReference type="ARBA" id="ARBA00022475"/>
    </source>
</evidence>
<evidence type="ECO:0000256" key="5">
    <source>
        <dbReference type="ARBA" id="ARBA00022989"/>
    </source>
</evidence>
<dbReference type="CDD" id="cd06261">
    <property type="entry name" value="TM_PBP2"/>
    <property type="match status" value="1"/>
</dbReference>
<keyword evidence="4 7" id="KW-0812">Transmembrane</keyword>
<evidence type="ECO:0000256" key="1">
    <source>
        <dbReference type="ARBA" id="ARBA00004651"/>
    </source>
</evidence>
<comment type="caution">
    <text evidence="9">The sequence shown here is derived from an EMBL/GenBank/DDBJ whole genome shotgun (WGS) entry which is preliminary data.</text>
</comment>
<evidence type="ECO:0000259" key="8">
    <source>
        <dbReference type="PROSITE" id="PS50928"/>
    </source>
</evidence>
<feature type="transmembrane region" description="Helical" evidence="7">
    <location>
        <begin position="165"/>
        <end position="183"/>
    </location>
</feature>
<organism evidence="9">
    <name type="scientific">Gracilinema caldarium</name>
    <dbReference type="NCBI Taxonomy" id="215591"/>
    <lineage>
        <taxon>Bacteria</taxon>
        <taxon>Pseudomonadati</taxon>
        <taxon>Spirochaetota</taxon>
        <taxon>Spirochaetia</taxon>
        <taxon>Spirochaetales</taxon>
        <taxon>Breznakiellaceae</taxon>
        <taxon>Gracilinema</taxon>
    </lineage>
</organism>
<protein>
    <submittedName>
        <fullName evidence="9">ABC transporter permease subunit</fullName>
    </submittedName>
</protein>